<dbReference type="InterPro" id="IPR049550">
    <property type="entry name" value="RecD_N"/>
</dbReference>
<dbReference type="GO" id="GO:0017116">
    <property type="term" value="F:single-stranded DNA helicase activity"/>
    <property type="evidence" value="ECO:0007669"/>
    <property type="project" value="TreeGrafter"/>
</dbReference>
<feature type="domain" description="UvrD-like helicase C-terminal" evidence="12">
    <location>
        <begin position="516"/>
        <end position="563"/>
    </location>
</feature>
<dbReference type="InterPro" id="IPR050534">
    <property type="entry name" value="Coronavir_polyprotein_1ab"/>
</dbReference>
<dbReference type="GO" id="GO:0016887">
    <property type="term" value="F:ATP hydrolysis activity"/>
    <property type="evidence" value="ECO:0007669"/>
    <property type="project" value="RHEA"/>
</dbReference>
<organism evidence="15 16">
    <name type="scientific">Aequorivita ciconiae</name>
    <dbReference type="NCBI Taxonomy" id="2494375"/>
    <lineage>
        <taxon>Bacteria</taxon>
        <taxon>Pseudomonadati</taxon>
        <taxon>Bacteroidota</taxon>
        <taxon>Flavobacteriia</taxon>
        <taxon>Flavobacteriales</taxon>
        <taxon>Flavobacteriaceae</taxon>
        <taxon>Aequorivita</taxon>
    </lineage>
</organism>
<evidence type="ECO:0000313" key="15">
    <source>
        <dbReference type="EMBL" id="QAA80726.1"/>
    </source>
</evidence>
<evidence type="ECO:0000256" key="3">
    <source>
        <dbReference type="ARBA" id="ARBA00022763"/>
    </source>
</evidence>
<evidence type="ECO:0000256" key="1">
    <source>
        <dbReference type="ARBA" id="ARBA00022722"/>
    </source>
</evidence>
<name>A0A410G0D1_9FLAO</name>
<keyword evidence="6 11" id="KW-0269">Exonuclease</keyword>
<dbReference type="EC" id="5.6.2.3" evidence="11"/>
<keyword evidence="4 11" id="KW-0378">Hydrolase</keyword>
<dbReference type="HAMAP" id="MF_01487">
    <property type="entry name" value="RecD"/>
    <property type="match status" value="1"/>
</dbReference>
<dbReference type="Pfam" id="PF18335">
    <property type="entry name" value="SH3_13"/>
    <property type="match status" value="1"/>
</dbReference>
<dbReference type="RefSeq" id="WP_128249122.1">
    <property type="nucleotide sequence ID" value="NZ_CP034951.1"/>
</dbReference>
<dbReference type="GO" id="GO:0003677">
    <property type="term" value="F:DNA binding"/>
    <property type="evidence" value="ECO:0007669"/>
    <property type="project" value="UniProtKB-UniRule"/>
</dbReference>
<comment type="subunit">
    <text evidence="11">Heterotrimer of RecB, RecC and RecD. All subunits contribute to DNA-binding.</text>
</comment>
<evidence type="ECO:0000259" key="14">
    <source>
        <dbReference type="Pfam" id="PF21185"/>
    </source>
</evidence>
<dbReference type="InterPro" id="IPR041451">
    <property type="entry name" value="RecD2_SH13"/>
</dbReference>
<dbReference type="EMBL" id="CP034951">
    <property type="protein sequence ID" value="QAA80726.1"/>
    <property type="molecule type" value="Genomic_DNA"/>
</dbReference>
<keyword evidence="2 11" id="KW-0547">Nucleotide-binding</keyword>
<evidence type="ECO:0000259" key="13">
    <source>
        <dbReference type="Pfam" id="PF18335"/>
    </source>
</evidence>
<dbReference type="GO" id="GO:0043139">
    <property type="term" value="F:5'-3' DNA helicase activity"/>
    <property type="evidence" value="ECO:0007669"/>
    <property type="project" value="UniProtKB-UniRule"/>
</dbReference>
<dbReference type="Proteomes" id="UP000285517">
    <property type="component" value="Chromosome"/>
</dbReference>
<dbReference type="PANTHER" id="PTHR43788">
    <property type="entry name" value="DNA2/NAM7 HELICASE FAMILY MEMBER"/>
    <property type="match status" value="1"/>
</dbReference>
<dbReference type="InterPro" id="IPR027417">
    <property type="entry name" value="P-loop_NTPase"/>
</dbReference>
<comment type="miscellaneous">
    <text evidence="11">In the RecBCD complex, RecB has a slow 3'-5' helicase, an exonuclease activity and loads RecA onto ssDNA, RecD has a fast 5'-3' helicase activity, while RecC stimulates the ATPase and processivity of the RecB helicase and contributes to recognition of the Chi site.</text>
</comment>
<keyword evidence="16" id="KW-1185">Reference proteome</keyword>
<dbReference type="GO" id="GO:0005524">
    <property type="term" value="F:ATP binding"/>
    <property type="evidence" value="ECO:0007669"/>
    <property type="project" value="UniProtKB-UniRule"/>
</dbReference>
<feature type="binding site" evidence="11">
    <location>
        <begin position="156"/>
        <end position="163"/>
    </location>
    <ligand>
        <name>ATP</name>
        <dbReference type="ChEBI" id="CHEBI:30616"/>
    </ligand>
</feature>
<comment type="catalytic activity">
    <reaction evidence="11">
        <text>ATP + H2O = ADP + phosphate + H(+)</text>
        <dbReference type="Rhea" id="RHEA:13065"/>
        <dbReference type="ChEBI" id="CHEBI:15377"/>
        <dbReference type="ChEBI" id="CHEBI:15378"/>
        <dbReference type="ChEBI" id="CHEBI:30616"/>
        <dbReference type="ChEBI" id="CHEBI:43474"/>
        <dbReference type="ChEBI" id="CHEBI:456216"/>
        <dbReference type="EC" id="5.6.2.3"/>
    </reaction>
</comment>
<dbReference type="NCBIfam" id="TIGR01447">
    <property type="entry name" value="recD"/>
    <property type="match status" value="1"/>
</dbReference>
<evidence type="ECO:0000256" key="7">
    <source>
        <dbReference type="ARBA" id="ARBA00022840"/>
    </source>
</evidence>
<accession>A0A410G0D1</accession>
<dbReference type="SUPFAM" id="SSF52540">
    <property type="entry name" value="P-loop containing nucleoside triphosphate hydrolases"/>
    <property type="match status" value="1"/>
</dbReference>
<evidence type="ECO:0000256" key="4">
    <source>
        <dbReference type="ARBA" id="ARBA00022801"/>
    </source>
</evidence>
<dbReference type="GO" id="GO:0008854">
    <property type="term" value="F:exodeoxyribonuclease V activity"/>
    <property type="evidence" value="ECO:0007669"/>
    <property type="project" value="InterPro"/>
</dbReference>
<evidence type="ECO:0000256" key="6">
    <source>
        <dbReference type="ARBA" id="ARBA00022839"/>
    </source>
</evidence>
<gene>
    <name evidence="11 15" type="primary">recD</name>
    <name evidence="15" type="ORF">EI546_02830</name>
</gene>
<dbReference type="InterPro" id="IPR027785">
    <property type="entry name" value="UvrD-like_helicase_C"/>
</dbReference>
<dbReference type="Gene3D" id="1.10.10.1020">
    <property type="entry name" value="RecBCD complex, subunit RecD, N-terminal domain"/>
    <property type="match status" value="1"/>
</dbReference>
<keyword evidence="7 11" id="KW-0067">ATP-binding</keyword>
<dbReference type="OrthoDB" id="9803432at2"/>
<dbReference type="CDD" id="cd18809">
    <property type="entry name" value="SF1_C_RecD"/>
    <property type="match status" value="1"/>
</dbReference>
<evidence type="ECO:0000259" key="12">
    <source>
        <dbReference type="Pfam" id="PF13538"/>
    </source>
</evidence>
<evidence type="ECO:0000256" key="2">
    <source>
        <dbReference type="ARBA" id="ARBA00022741"/>
    </source>
</evidence>
<keyword evidence="3 11" id="KW-0227">DNA damage</keyword>
<evidence type="ECO:0000256" key="11">
    <source>
        <dbReference type="HAMAP-Rule" id="MF_01487"/>
    </source>
</evidence>
<evidence type="ECO:0000256" key="5">
    <source>
        <dbReference type="ARBA" id="ARBA00022806"/>
    </source>
</evidence>
<evidence type="ECO:0000313" key="16">
    <source>
        <dbReference type="Proteomes" id="UP000285517"/>
    </source>
</evidence>
<feature type="domain" description="RecBCD enzyme subunit RecD N-terminal" evidence="14">
    <location>
        <begin position="24"/>
        <end position="84"/>
    </location>
</feature>
<proteinExistence type="inferred from homology"/>
<dbReference type="InterPro" id="IPR041851">
    <property type="entry name" value="RecD_N_sf"/>
</dbReference>
<dbReference type="Pfam" id="PF13538">
    <property type="entry name" value="UvrD_C_2"/>
    <property type="match status" value="1"/>
</dbReference>
<dbReference type="Gene3D" id="3.40.50.300">
    <property type="entry name" value="P-loop containing nucleotide triphosphate hydrolases"/>
    <property type="match status" value="3"/>
</dbReference>
<reference evidence="15 16" key="1">
    <citation type="submission" date="2019-01" db="EMBL/GenBank/DDBJ databases">
        <title>Complete genome sequencing of Aequorivita sp. H23M31.</title>
        <authorList>
            <person name="Bae J.-W."/>
        </authorList>
    </citation>
    <scope>NUCLEOTIDE SEQUENCE [LARGE SCALE GENOMIC DNA]</scope>
    <source>
        <strain evidence="15 16">H23M31</strain>
    </source>
</reference>
<feature type="domain" description="ATP-dependent RecD2 DNA helicase SH3" evidence="13">
    <location>
        <begin position="439"/>
        <end position="495"/>
    </location>
</feature>
<comment type="function">
    <text evidence="11">A helicase/nuclease that prepares dsDNA breaks (DSB) for recombinational DNA repair. Binds to DSBs and unwinds DNA via a highly rapid and processive ATP-dependent bidirectional helicase activity. Unwinds dsDNA until it encounters a Chi (crossover hotspot instigator) sequence from the 3' direction. Cuts ssDNA a few nucleotides 3' to the Chi site. The properties and activities of the enzyme are changed at Chi. The Chi-altered holoenzyme produces a long 3'-ssDNA overhang and facilitates RecA-binding to the ssDNA for homologous DNA recombination and repair. Holoenzyme degrades any linearized DNA that is unable to undergo homologous recombination. In the holoenzyme this subunit has ssDNA-dependent ATPase and 5'-3' helicase activity. When added to pre-assembled RecBC greatly stimulates nuclease activity and augments holoenzyme processivity. Negatively regulates the RecA-loading ability of RecBCD.</text>
</comment>
<dbReference type="CDD" id="cd17933">
    <property type="entry name" value="DEXSc_RecD-like"/>
    <property type="match status" value="1"/>
</dbReference>
<dbReference type="InterPro" id="IPR006344">
    <property type="entry name" value="RecD"/>
</dbReference>
<keyword evidence="8 11" id="KW-0238">DNA-binding</keyword>
<protein>
    <recommendedName>
        <fullName evidence="11">RecBCD enzyme subunit RecD</fullName>
        <ecNumber evidence="11">5.6.2.3</ecNumber>
    </recommendedName>
    <alternativeName>
        <fullName evidence="11">DNA 5'-3' helicase subunit RecD</fullName>
    </alternativeName>
    <alternativeName>
        <fullName evidence="11">Exonuclease V subunit RecD</fullName>
        <shortName evidence="11">ExoV subunit RecD</shortName>
    </alternativeName>
    <alternativeName>
        <fullName evidence="11">Helicase/nuclease RecBCD subunit RecD</fullName>
    </alternativeName>
</protein>
<dbReference type="PANTHER" id="PTHR43788:SF6">
    <property type="entry name" value="DNA HELICASE B"/>
    <property type="match status" value="1"/>
</dbReference>
<dbReference type="Pfam" id="PF21185">
    <property type="entry name" value="RecD_N"/>
    <property type="match status" value="1"/>
</dbReference>
<keyword evidence="5 11" id="KW-0347">Helicase</keyword>
<dbReference type="GO" id="GO:0009338">
    <property type="term" value="C:exodeoxyribonuclease V complex"/>
    <property type="evidence" value="ECO:0007669"/>
    <property type="project" value="InterPro"/>
</dbReference>
<evidence type="ECO:0000256" key="9">
    <source>
        <dbReference type="ARBA" id="ARBA00023204"/>
    </source>
</evidence>
<dbReference type="GO" id="GO:0000724">
    <property type="term" value="P:double-strand break repair via homologous recombination"/>
    <property type="evidence" value="ECO:0007669"/>
    <property type="project" value="UniProtKB-UniRule"/>
</dbReference>
<dbReference type="AlphaFoldDB" id="A0A410G0D1"/>
<dbReference type="KEGG" id="aev:EI546_02830"/>
<comment type="similarity">
    <text evidence="11">Belongs to the RecD family.</text>
</comment>
<keyword evidence="1 11" id="KW-0540">Nuclease</keyword>
<evidence type="ECO:0000256" key="10">
    <source>
        <dbReference type="ARBA" id="ARBA00023235"/>
    </source>
</evidence>
<evidence type="ECO:0000256" key="8">
    <source>
        <dbReference type="ARBA" id="ARBA00023125"/>
    </source>
</evidence>
<sequence length="590" mass="66513">MTYNPDVHRQFSDFFENKTLSPFLYLLSKRFSDGHICLDLNEINPKELKEGDFKNADLNALKNVDLVGTEEDYQPFILWKNKLYMQRYFHYETTVYQRILELIQNEKGKQSEIESKLKSLNGDIATLFPPDTLEKPDWQMVAALSAVFNQFNIITGGPGTGKTTTVAKILVLLLRLDSNLKVALAAPTGKAAARMAESLKETAQKDTMNINADTKEVFKNLEPSTIHRLLGARPNQIYFKHNKDNTIPHDLIIVDESSMIDVALFSKLMDAIKPSAKVIFLGDKDQLASVEAGSLFGDLCTAQGKLNFFSPERAQFINSLMPDGKTPLSEGNIQENNHPLFQHIIELQHSYRFAAGGNIGVFSRAIIDNDVSSIESFFDNHAPDIALDFDYDDKILTTFAKGYHDYIQESDTKLALQKLNQLRVLCATREGEQGVYKTNQNIERYLQSKNLISITGTFYEHRPVMVTGNNYELGLFNGDIGIVRKDETGKLRVYFEDADGNLRGIQPAFVTASETVFAMTIHKSQGSEFDDVLVRLPDYGENAILTRELLYTAVTRAKKNVILQGNKEVILETCQRRVKRGSGIAERFEA</sequence>
<keyword evidence="9 11" id="KW-0234">DNA repair</keyword>
<keyword evidence="10 11" id="KW-0413">Isomerase</keyword>
<dbReference type="Pfam" id="PF13245">
    <property type="entry name" value="AAA_19"/>
    <property type="match status" value="1"/>
</dbReference>